<dbReference type="PANTHER" id="PTHR43833:SF7">
    <property type="entry name" value="KTR SYSTEM POTASSIUM UPTAKE PROTEIN C"/>
    <property type="match status" value="1"/>
</dbReference>
<reference evidence="3 4" key="1">
    <citation type="submission" date="2019-01" db="EMBL/GenBank/DDBJ databases">
        <title>Novel species of Nocardioides.</title>
        <authorList>
            <person name="Liu Q."/>
            <person name="Xin Y.-H."/>
        </authorList>
    </citation>
    <scope>NUCLEOTIDE SEQUENCE [LARGE SCALE GENOMIC DNA]</scope>
    <source>
        <strain evidence="3 4">CGMCC 4.6875</strain>
    </source>
</reference>
<sequence>MARNDSQGVVVVGLGRFGRSLALELTKEGVEVLGVDADPRVVRSLAGRLTHVVEADSTDLDAMRELGVAEFDRAVVGVGTNLEASILSASVVLELGVRNLWAKAISKAHARILNQIGVHHVVRPEHDMGKRVAHLVTGRMIEYIEFDDGYAFAKTRPPRALIGRSLGGYGVRQAYGITVVGVKPFGEDFTYATPSTVLREGAEIIVSGPKAAVEQFCALEYDAGPRTERRSPGRPW</sequence>
<gene>
    <name evidence="3" type="ORF">EUA07_06485</name>
</gene>
<dbReference type="Gene3D" id="3.40.50.720">
    <property type="entry name" value="NAD(P)-binding Rossmann-like Domain"/>
    <property type="match status" value="1"/>
</dbReference>
<dbReference type="SUPFAM" id="SSF51735">
    <property type="entry name" value="NAD(P)-binding Rossmann-fold domains"/>
    <property type="match status" value="1"/>
</dbReference>
<dbReference type="PROSITE" id="PS51202">
    <property type="entry name" value="RCK_C"/>
    <property type="match status" value="1"/>
</dbReference>
<dbReference type="Pfam" id="PF02080">
    <property type="entry name" value="TrkA_C"/>
    <property type="match status" value="1"/>
</dbReference>
<dbReference type="AlphaFoldDB" id="A0A4Q2SGZ2"/>
<dbReference type="SUPFAM" id="SSF116726">
    <property type="entry name" value="TrkA C-terminal domain-like"/>
    <property type="match status" value="1"/>
</dbReference>
<evidence type="ECO:0000259" key="2">
    <source>
        <dbReference type="PROSITE" id="PS51202"/>
    </source>
</evidence>
<evidence type="ECO:0000313" key="4">
    <source>
        <dbReference type="Proteomes" id="UP000293291"/>
    </source>
</evidence>
<feature type="domain" description="RCK N-terminal" evidence="1">
    <location>
        <begin position="6"/>
        <end position="122"/>
    </location>
</feature>
<protein>
    <submittedName>
        <fullName evidence="3">TrkA family potassium uptake protein</fullName>
    </submittedName>
</protein>
<dbReference type="Proteomes" id="UP000293291">
    <property type="component" value="Unassembled WGS sequence"/>
</dbReference>
<dbReference type="GO" id="GO:0008324">
    <property type="term" value="F:monoatomic cation transmembrane transporter activity"/>
    <property type="evidence" value="ECO:0007669"/>
    <property type="project" value="InterPro"/>
</dbReference>
<evidence type="ECO:0000313" key="3">
    <source>
        <dbReference type="EMBL" id="RYC03199.1"/>
    </source>
</evidence>
<feature type="domain" description="RCK C-terminal" evidence="2">
    <location>
        <begin position="138"/>
        <end position="222"/>
    </location>
</feature>
<dbReference type="InterPro" id="IPR036291">
    <property type="entry name" value="NAD(P)-bd_dom_sf"/>
</dbReference>
<comment type="caution">
    <text evidence="3">The sequence shown here is derived from an EMBL/GenBank/DDBJ whole genome shotgun (WGS) entry which is preliminary data.</text>
</comment>
<name>A0A4Q2SGZ2_9ACTN</name>
<keyword evidence="4" id="KW-1185">Reference proteome</keyword>
<dbReference type="Pfam" id="PF02254">
    <property type="entry name" value="TrkA_N"/>
    <property type="match status" value="1"/>
</dbReference>
<dbReference type="GO" id="GO:0006813">
    <property type="term" value="P:potassium ion transport"/>
    <property type="evidence" value="ECO:0007669"/>
    <property type="project" value="InterPro"/>
</dbReference>
<proteinExistence type="predicted"/>
<dbReference type="InterPro" id="IPR050721">
    <property type="entry name" value="Trk_Ktr_HKT_K-transport"/>
</dbReference>
<dbReference type="InterPro" id="IPR003148">
    <property type="entry name" value="RCK_N"/>
</dbReference>
<dbReference type="OrthoDB" id="9776294at2"/>
<dbReference type="Gene3D" id="3.30.70.1450">
    <property type="entry name" value="Regulator of K+ conductance, C-terminal domain"/>
    <property type="match status" value="1"/>
</dbReference>
<dbReference type="EMBL" id="SDWU01000006">
    <property type="protein sequence ID" value="RYC03199.1"/>
    <property type="molecule type" value="Genomic_DNA"/>
</dbReference>
<dbReference type="PROSITE" id="PS51201">
    <property type="entry name" value="RCK_N"/>
    <property type="match status" value="1"/>
</dbReference>
<dbReference type="RefSeq" id="WP_129454190.1">
    <property type="nucleotide sequence ID" value="NZ_JACXYX010000009.1"/>
</dbReference>
<dbReference type="InterPro" id="IPR036721">
    <property type="entry name" value="RCK_C_sf"/>
</dbReference>
<organism evidence="3 4">
    <name type="scientific">Nocardioides ganghwensis</name>
    <dbReference type="NCBI Taxonomy" id="252230"/>
    <lineage>
        <taxon>Bacteria</taxon>
        <taxon>Bacillati</taxon>
        <taxon>Actinomycetota</taxon>
        <taxon>Actinomycetes</taxon>
        <taxon>Propionibacteriales</taxon>
        <taxon>Nocardioidaceae</taxon>
        <taxon>Nocardioides</taxon>
    </lineage>
</organism>
<dbReference type="PANTHER" id="PTHR43833">
    <property type="entry name" value="POTASSIUM CHANNEL PROTEIN 2-RELATED-RELATED"/>
    <property type="match status" value="1"/>
</dbReference>
<dbReference type="InterPro" id="IPR006037">
    <property type="entry name" value="RCK_C"/>
</dbReference>
<accession>A0A4Q2SGZ2</accession>
<evidence type="ECO:0000259" key="1">
    <source>
        <dbReference type="PROSITE" id="PS51201"/>
    </source>
</evidence>